<feature type="region of interest" description="Disordered" evidence="8">
    <location>
        <begin position="252"/>
        <end position="298"/>
    </location>
</feature>
<dbReference type="InterPro" id="IPR014001">
    <property type="entry name" value="Helicase_ATP-bd"/>
</dbReference>
<dbReference type="GO" id="GO:0005524">
    <property type="term" value="F:ATP binding"/>
    <property type="evidence" value="ECO:0007669"/>
    <property type="project" value="UniProtKB-KW"/>
</dbReference>
<evidence type="ECO:0000259" key="11">
    <source>
        <dbReference type="PROSITE" id="PS51789"/>
    </source>
</evidence>
<dbReference type="Proteomes" id="UP000298663">
    <property type="component" value="Unassembled WGS sequence"/>
</dbReference>
<evidence type="ECO:0000259" key="9">
    <source>
        <dbReference type="PROSITE" id="PS51192"/>
    </source>
</evidence>
<evidence type="ECO:0008006" key="14">
    <source>
        <dbReference type="Google" id="ProtNLM"/>
    </source>
</evidence>
<feature type="domain" description="RLR CTR" evidence="11">
    <location>
        <begin position="976"/>
        <end position="1114"/>
    </location>
</feature>
<evidence type="ECO:0000256" key="3">
    <source>
        <dbReference type="ARBA" id="ARBA00022741"/>
    </source>
</evidence>
<keyword evidence="3" id="KW-0547">Nucleotide-binding</keyword>
<dbReference type="InterPro" id="IPR021673">
    <property type="entry name" value="RLR_CTR"/>
</dbReference>
<dbReference type="InterPro" id="IPR027417">
    <property type="entry name" value="P-loop_NTPase"/>
</dbReference>
<gene>
    <name evidence="12" type="ORF">L596_023842</name>
</gene>
<dbReference type="Gene3D" id="1.20.1320.30">
    <property type="match status" value="1"/>
</dbReference>
<feature type="compositionally biased region" description="Basic and acidic residues" evidence="8">
    <location>
        <begin position="36"/>
        <end position="50"/>
    </location>
</feature>
<evidence type="ECO:0000259" key="10">
    <source>
        <dbReference type="PROSITE" id="PS51194"/>
    </source>
</evidence>
<dbReference type="GO" id="GO:0045087">
    <property type="term" value="P:innate immune response"/>
    <property type="evidence" value="ECO:0007669"/>
    <property type="project" value="UniProtKB-KW"/>
</dbReference>
<proteinExistence type="inferred from homology"/>
<evidence type="ECO:0000256" key="6">
    <source>
        <dbReference type="ARBA" id="ARBA00049390"/>
    </source>
</evidence>
<dbReference type="OrthoDB" id="416741at2759"/>
<dbReference type="InterPro" id="IPR038557">
    <property type="entry name" value="RLR_C_sf"/>
</dbReference>
<feature type="compositionally biased region" description="Basic and acidic residues" evidence="8">
    <location>
        <begin position="252"/>
        <end position="264"/>
    </location>
</feature>
<dbReference type="PANTHER" id="PTHR14074">
    <property type="entry name" value="HELICASE WITH DEATH DOMAIN-RELATED"/>
    <property type="match status" value="1"/>
</dbReference>
<feature type="compositionally biased region" description="Polar residues" evidence="8">
    <location>
        <begin position="51"/>
        <end position="64"/>
    </location>
</feature>
<evidence type="ECO:0000313" key="12">
    <source>
        <dbReference type="EMBL" id="TKR67739.1"/>
    </source>
</evidence>
<comment type="caution">
    <text evidence="12">The sequence shown here is derived from an EMBL/GenBank/DDBJ whole genome shotgun (WGS) entry which is preliminary data.</text>
</comment>
<name>A0A4U5MEW6_STECR</name>
<comment type="similarity">
    <text evidence="1">Belongs to the helicase family. RLR subfamily.</text>
</comment>
<reference evidence="12 13" key="2">
    <citation type="journal article" date="2019" name="G3 (Bethesda)">
        <title>Hybrid Assembly of the Genome of the Entomopathogenic Nematode Steinernema carpocapsae Identifies the X-Chromosome.</title>
        <authorList>
            <person name="Serra L."/>
            <person name="Macchietto M."/>
            <person name="Macias-Munoz A."/>
            <person name="McGill C.J."/>
            <person name="Rodriguez I.M."/>
            <person name="Rodriguez B."/>
            <person name="Murad R."/>
            <person name="Mortazavi A."/>
        </authorList>
    </citation>
    <scope>NUCLEOTIDE SEQUENCE [LARGE SCALE GENOMIC DNA]</scope>
    <source>
        <strain evidence="12 13">ALL</strain>
    </source>
</reference>
<dbReference type="PROSITE" id="PS51789">
    <property type="entry name" value="RLR_CTR"/>
    <property type="match status" value="1"/>
</dbReference>
<accession>A0A4U5MEW6</accession>
<dbReference type="SMART" id="SM00487">
    <property type="entry name" value="DEXDc"/>
    <property type="match status" value="1"/>
</dbReference>
<dbReference type="PANTHER" id="PTHR14074:SF16">
    <property type="entry name" value="ANTIVIRAL INNATE IMMUNE RESPONSE RECEPTOR RIG-I"/>
    <property type="match status" value="1"/>
</dbReference>
<sequence length="1183" mass="134848">MEFKSNESRKPLHQETTTHGAPLSTSAPLPFSGGERLQRTSEFVAKRETDASNVPNLPPQSSSLGPFPPTSKMDDSSEKPSTSDLLESCSGAHLSLFRNEIKPLISLEFIESIDAAEQIFGSTVLLHLRNFLVLSDHPKQKRMREKAIDFVFNHLTRKQAENAHLLANYYIQHGSPNEKTVSDLRQDSISEKSKELLEKYLYKPTEDGKTSGIEFLSSHIRPDEVMVDLKTRFGSLYEDVIKELLPLTSEETAPKKVNVENENKENEEEEDTDEETKGSGRRRNRLNRDPPGPQNKVPSDAVACLLLRRLPLNKPTSESGEWFYHLLTVLQDNKLHHFLPELIVQDYKLVIDLYEAEKRAREAEEDEKMKVKDDDYIDDDAIQCGFRPQADFKEYLPELYKEIYIPDPVEIDLRVYQKELVEELNGKENDSERVEKNGIVCAPTGSGKTVVAGYLMLDHLERRRAAGEPARVALFVPKVPLVEQQEAALYMYMRTKYNLEGFSGKETSKSRAYHVLAQHLIVFTPQIFVNMLNSPKKSDHLNLSDFTMLVFDECHHCDGNHPYKTIMDMVHDYEGDKPRIIGLTASVGVGRSRMVDKAVDHILKLCVHLNAEKIASVQKNKSDLMAQVNTPEDDMIRVDPYRKSPFYQKLVDLVRLWHMDLKQLIEKSRIRVELLKEFREPDFRNMDPYLTCLGALKNLILKVAGLEQKVDFVKTIDVQKGYVMALEYTDLLPNKVAHDRLLKVHAGMADEENAANDYVQRFAIELVKELEPLVDENCAENKQILKTLHDIIKQQFEQQPESRAIVFVQKRVVAEELAKHLNDSCSKLFGNRHSVNYITSSNQSITDGGQTASVQRETLDNFNHGAVKVLVATSVVEEGIDVRACNLIIKYNTTGSGTTHIQRKGRGRAIGSKAYLLALRDLTETREMIAMQEAILMEQCLKHLKSHGEAALCRRIAEKKSEVNADRENEKEQQKLREEQLKTKLFNLVCNKCEAVICKSSSMRKYTEGTSNHAEYIVCDPELWGRVTIIPAASPSTHHGAINVGEYRCGNCQSTFGSLLFWGILLVPLRISSTLLYDVHQSNSANQIIESAQCKTWSDVTRSKFAIPNVRPSELQKIYRSFLKYNAKLVNEIDRLAEEGRITQVRKELEGAQKYKQKRIREEKEKRWMMKNIDALDAAEFEG</sequence>
<keyword evidence="7" id="KW-0175">Coiled coil</keyword>
<protein>
    <recommendedName>
        <fullName evidence="14">RNA helicase</fullName>
    </recommendedName>
</protein>
<feature type="compositionally biased region" description="Polar residues" evidence="8">
    <location>
        <begin position="14"/>
        <end position="27"/>
    </location>
</feature>
<feature type="compositionally biased region" description="Acidic residues" evidence="8">
    <location>
        <begin position="265"/>
        <end position="274"/>
    </location>
</feature>
<dbReference type="InterPro" id="IPR051363">
    <property type="entry name" value="RLR_Helicase"/>
</dbReference>
<evidence type="ECO:0000256" key="4">
    <source>
        <dbReference type="ARBA" id="ARBA00022840"/>
    </source>
</evidence>
<dbReference type="SMART" id="SM00490">
    <property type="entry name" value="HELICc"/>
    <property type="match status" value="1"/>
</dbReference>
<feature type="coiled-coil region" evidence="7">
    <location>
        <begin position="953"/>
        <end position="984"/>
    </location>
</feature>
<reference evidence="12 13" key="1">
    <citation type="journal article" date="2015" name="Genome Biol.">
        <title>Comparative genomics of Steinernema reveals deeply conserved gene regulatory networks.</title>
        <authorList>
            <person name="Dillman A.R."/>
            <person name="Macchietto M."/>
            <person name="Porter C.F."/>
            <person name="Rogers A."/>
            <person name="Williams B."/>
            <person name="Antoshechkin I."/>
            <person name="Lee M.M."/>
            <person name="Goodwin Z."/>
            <person name="Lu X."/>
            <person name="Lewis E.E."/>
            <person name="Goodrich-Blair H."/>
            <person name="Stock S.P."/>
            <person name="Adams B.J."/>
            <person name="Sternberg P.W."/>
            <person name="Mortazavi A."/>
        </authorList>
    </citation>
    <scope>NUCLEOTIDE SEQUENCE [LARGE SCALE GENOMIC DNA]</scope>
    <source>
        <strain evidence="12 13">ALL</strain>
    </source>
</reference>
<dbReference type="Pfam" id="PF00271">
    <property type="entry name" value="Helicase_C"/>
    <property type="match status" value="1"/>
</dbReference>
<dbReference type="GO" id="GO:0005737">
    <property type="term" value="C:cytoplasm"/>
    <property type="evidence" value="ECO:0007669"/>
    <property type="project" value="TreeGrafter"/>
</dbReference>
<organism evidence="12 13">
    <name type="scientific">Steinernema carpocapsae</name>
    <name type="common">Entomopathogenic nematode</name>
    <dbReference type="NCBI Taxonomy" id="34508"/>
    <lineage>
        <taxon>Eukaryota</taxon>
        <taxon>Metazoa</taxon>
        <taxon>Ecdysozoa</taxon>
        <taxon>Nematoda</taxon>
        <taxon>Chromadorea</taxon>
        <taxon>Rhabditida</taxon>
        <taxon>Tylenchina</taxon>
        <taxon>Panagrolaimomorpha</taxon>
        <taxon>Strongyloidoidea</taxon>
        <taxon>Steinernematidae</taxon>
        <taxon>Steinernema</taxon>
    </lineage>
</organism>
<keyword evidence="13" id="KW-1185">Reference proteome</keyword>
<evidence type="ECO:0000256" key="5">
    <source>
        <dbReference type="ARBA" id="ARBA00022859"/>
    </source>
</evidence>
<feature type="domain" description="Helicase C-terminal" evidence="10">
    <location>
        <begin position="784"/>
        <end position="948"/>
    </location>
</feature>
<dbReference type="STRING" id="34508.A0A4U5MEW6"/>
<feature type="domain" description="Helicase ATP-binding" evidence="9">
    <location>
        <begin position="429"/>
        <end position="605"/>
    </location>
</feature>
<comment type="catalytic activity">
    <reaction evidence="6">
        <text>ATP + H2O = ADP + phosphate + H(+)</text>
        <dbReference type="Rhea" id="RHEA:13065"/>
        <dbReference type="ChEBI" id="CHEBI:15377"/>
        <dbReference type="ChEBI" id="CHEBI:15378"/>
        <dbReference type="ChEBI" id="CHEBI:30616"/>
        <dbReference type="ChEBI" id="CHEBI:43474"/>
        <dbReference type="ChEBI" id="CHEBI:456216"/>
        <dbReference type="EC" id="3.6.4.13"/>
    </reaction>
    <physiologicalReaction direction="left-to-right" evidence="6">
        <dbReference type="Rhea" id="RHEA:13066"/>
    </physiologicalReaction>
</comment>
<evidence type="ECO:0000256" key="1">
    <source>
        <dbReference type="ARBA" id="ARBA00006866"/>
    </source>
</evidence>
<dbReference type="PROSITE" id="PS51192">
    <property type="entry name" value="HELICASE_ATP_BIND_1"/>
    <property type="match status" value="1"/>
</dbReference>
<dbReference type="GO" id="GO:0003676">
    <property type="term" value="F:nucleic acid binding"/>
    <property type="evidence" value="ECO:0007669"/>
    <property type="project" value="InterPro"/>
</dbReference>
<dbReference type="InterPro" id="IPR011545">
    <property type="entry name" value="DEAD/DEAH_box_helicase_dom"/>
</dbReference>
<dbReference type="Gene3D" id="2.170.150.30">
    <property type="entry name" value="RIG-I-like receptor, C-terminal regulatory domain"/>
    <property type="match status" value="1"/>
</dbReference>
<evidence type="ECO:0000313" key="13">
    <source>
        <dbReference type="Proteomes" id="UP000298663"/>
    </source>
</evidence>
<dbReference type="AlphaFoldDB" id="A0A4U5MEW6"/>
<dbReference type="SUPFAM" id="SSF52540">
    <property type="entry name" value="P-loop containing nucleoside triphosphate hydrolases"/>
    <property type="match status" value="2"/>
</dbReference>
<dbReference type="Pfam" id="PF00270">
    <property type="entry name" value="DEAD"/>
    <property type="match status" value="1"/>
</dbReference>
<dbReference type="Pfam" id="PF11648">
    <property type="entry name" value="RIG-I_C-RD"/>
    <property type="match status" value="1"/>
</dbReference>
<feature type="region of interest" description="Disordered" evidence="8">
    <location>
        <begin position="1"/>
        <end position="85"/>
    </location>
</feature>
<evidence type="ECO:0000256" key="2">
    <source>
        <dbReference type="ARBA" id="ARBA00022588"/>
    </source>
</evidence>
<dbReference type="InterPro" id="IPR001650">
    <property type="entry name" value="Helicase_C-like"/>
</dbReference>
<keyword evidence="2" id="KW-0399">Innate immunity</keyword>
<evidence type="ECO:0000256" key="8">
    <source>
        <dbReference type="SAM" id="MobiDB-lite"/>
    </source>
</evidence>
<dbReference type="EMBL" id="AZBU02000008">
    <property type="protein sequence ID" value="TKR67739.1"/>
    <property type="molecule type" value="Genomic_DNA"/>
</dbReference>
<evidence type="ECO:0000256" key="7">
    <source>
        <dbReference type="SAM" id="Coils"/>
    </source>
</evidence>
<keyword evidence="4" id="KW-0067">ATP-binding</keyword>
<dbReference type="GO" id="GO:0003724">
    <property type="term" value="F:RNA helicase activity"/>
    <property type="evidence" value="ECO:0007669"/>
    <property type="project" value="UniProtKB-EC"/>
</dbReference>
<dbReference type="PROSITE" id="PS51194">
    <property type="entry name" value="HELICASE_CTER"/>
    <property type="match status" value="1"/>
</dbReference>
<keyword evidence="5" id="KW-0391">Immunity</keyword>
<dbReference type="Gene3D" id="3.40.50.300">
    <property type="entry name" value="P-loop containing nucleotide triphosphate hydrolases"/>
    <property type="match status" value="2"/>
</dbReference>
<feature type="compositionally biased region" description="Basic and acidic residues" evidence="8">
    <location>
        <begin position="1"/>
        <end position="13"/>
    </location>
</feature>